<proteinExistence type="predicted"/>
<dbReference type="PROSITE" id="PS50935">
    <property type="entry name" value="SSB"/>
    <property type="match status" value="1"/>
</dbReference>
<dbReference type="CDD" id="cd04496">
    <property type="entry name" value="SSB_OBF"/>
    <property type="match status" value="1"/>
</dbReference>
<name>A0A1B0ZJ56_9MICO</name>
<dbReference type="STRING" id="1630135.DAD186_14270"/>
<dbReference type="InterPro" id="IPR012340">
    <property type="entry name" value="NA-bd_OB-fold"/>
</dbReference>
<evidence type="ECO:0008006" key="5">
    <source>
        <dbReference type="Google" id="ProtNLM"/>
    </source>
</evidence>
<evidence type="ECO:0000256" key="2">
    <source>
        <dbReference type="PROSITE-ProRule" id="PRU00252"/>
    </source>
</evidence>
<keyword evidence="1 2" id="KW-0238">DNA-binding</keyword>
<dbReference type="SUPFAM" id="SSF50249">
    <property type="entry name" value="Nucleic acid-binding proteins"/>
    <property type="match status" value="1"/>
</dbReference>
<sequence length="185" mass="20135">MANQSDWVKIEGAQYELQAKTATIGNDDPVLEMTQQGKPRARFDVAVDRYRRGENNEFVKAGTDWHKVEVYGAQAENVAASLKSGDPVTISGRGDVHVRPVQKDDGSLSVAVVRSLRYGVRVAPDLSMRSVSVNPSVRAQQNVQAQQDASVSARTSRAQAEWDDVVNNPSMMNAQAANPNAGVHF</sequence>
<dbReference type="RefSeq" id="WP_065248062.1">
    <property type="nucleotide sequence ID" value="NZ_CP012117.1"/>
</dbReference>
<reference evidence="3 4" key="1">
    <citation type="submission" date="2015-06" db="EMBL/GenBank/DDBJ databases">
        <title>Investigation of pathophysiology for high-risk pregnancy and development of treatment modality based on it.</title>
        <authorList>
            <person name="Kim B.-C."/>
            <person name="Lim S."/>
        </authorList>
    </citation>
    <scope>NUCLEOTIDE SEQUENCE [LARGE SCALE GENOMIC DNA]</scope>
    <source>
        <strain evidence="3 4">AD1-86</strain>
    </source>
</reference>
<dbReference type="InterPro" id="IPR000424">
    <property type="entry name" value="Primosome_PriB/ssb"/>
</dbReference>
<dbReference type="Gene3D" id="2.40.50.140">
    <property type="entry name" value="Nucleic acid-binding proteins"/>
    <property type="match status" value="1"/>
</dbReference>
<dbReference type="Proteomes" id="UP000092596">
    <property type="component" value="Chromosome"/>
</dbReference>
<dbReference type="AlphaFoldDB" id="A0A1B0ZJ56"/>
<dbReference type="KEGG" id="dva:DAD186_14270"/>
<dbReference type="EMBL" id="CP012117">
    <property type="protein sequence ID" value="ANP27977.1"/>
    <property type="molecule type" value="Genomic_DNA"/>
</dbReference>
<dbReference type="Pfam" id="PF00436">
    <property type="entry name" value="SSB"/>
    <property type="match status" value="1"/>
</dbReference>
<evidence type="ECO:0000313" key="4">
    <source>
        <dbReference type="Proteomes" id="UP000092596"/>
    </source>
</evidence>
<dbReference type="GO" id="GO:0003697">
    <property type="term" value="F:single-stranded DNA binding"/>
    <property type="evidence" value="ECO:0007669"/>
    <property type="project" value="InterPro"/>
</dbReference>
<accession>A0A1B0ZJ56</accession>
<gene>
    <name evidence="3" type="ORF">DAD186_14270</name>
</gene>
<protein>
    <recommendedName>
        <fullName evidence="5">Single-stranded DNA-binding protein</fullName>
    </recommendedName>
</protein>
<evidence type="ECO:0000256" key="1">
    <source>
        <dbReference type="ARBA" id="ARBA00023125"/>
    </source>
</evidence>
<organism evidence="3 4">
    <name type="scientific">Dermabacter vaginalis</name>
    <dbReference type="NCBI Taxonomy" id="1630135"/>
    <lineage>
        <taxon>Bacteria</taxon>
        <taxon>Bacillati</taxon>
        <taxon>Actinomycetota</taxon>
        <taxon>Actinomycetes</taxon>
        <taxon>Micrococcales</taxon>
        <taxon>Dermabacteraceae</taxon>
        <taxon>Dermabacter</taxon>
    </lineage>
</organism>
<evidence type="ECO:0000313" key="3">
    <source>
        <dbReference type="EMBL" id="ANP27977.1"/>
    </source>
</evidence>